<name>A0A0F3KFQ1_9GAMM</name>
<evidence type="ECO:0000313" key="1">
    <source>
        <dbReference type="EMBL" id="KJV30033.1"/>
    </source>
</evidence>
<dbReference type="AlphaFoldDB" id="A0A0F3KFQ1"/>
<dbReference type="RefSeq" id="WP_045830485.1">
    <property type="nucleotide sequence ID" value="NZ_JZRB01000034.1"/>
</dbReference>
<accession>A0A0F3KFQ1</accession>
<proteinExistence type="predicted"/>
<protein>
    <submittedName>
        <fullName evidence="1">Uncharacterized protein</fullName>
    </submittedName>
</protein>
<keyword evidence="2" id="KW-1185">Reference proteome</keyword>
<evidence type="ECO:0000313" key="2">
    <source>
        <dbReference type="Proteomes" id="UP000033651"/>
    </source>
</evidence>
<dbReference type="Proteomes" id="UP000033651">
    <property type="component" value="Unassembled WGS sequence"/>
</dbReference>
<dbReference type="PATRIC" id="fig|345309.4.peg.2674"/>
<dbReference type="EMBL" id="JZRB01000034">
    <property type="protein sequence ID" value="KJV30033.1"/>
    <property type="molecule type" value="Genomic_DNA"/>
</dbReference>
<gene>
    <name evidence="1" type="ORF">VI08_15335</name>
</gene>
<reference evidence="1 2" key="1">
    <citation type="submission" date="2015-03" db="EMBL/GenBank/DDBJ databases">
        <title>Draft genome sequence of Luteibacter yeojuensis strain SU11.</title>
        <authorList>
            <person name="Sulaiman J."/>
            <person name="Priya K."/>
            <person name="Chan K.-G."/>
        </authorList>
    </citation>
    <scope>NUCLEOTIDE SEQUENCE [LARGE SCALE GENOMIC DNA]</scope>
    <source>
        <strain evidence="1 2">SU11</strain>
    </source>
</reference>
<organism evidence="1 2">
    <name type="scientific">Luteibacter yeojuensis</name>
    <dbReference type="NCBI Taxonomy" id="345309"/>
    <lineage>
        <taxon>Bacteria</taxon>
        <taxon>Pseudomonadati</taxon>
        <taxon>Pseudomonadota</taxon>
        <taxon>Gammaproteobacteria</taxon>
        <taxon>Lysobacterales</taxon>
        <taxon>Rhodanobacteraceae</taxon>
        <taxon>Luteibacter</taxon>
    </lineage>
</organism>
<comment type="caution">
    <text evidence="1">The sequence shown here is derived from an EMBL/GenBank/DDBJ whole genome shotgun (WGS) entry which is preliminary data.</text>
</comment>
<sequence length="191" mass="21811">MDIFRSEEGLEFVIGYSYSEITREYLSEVRVYRLGDDQRFVLPRFSTLAVPDLEARVHSAQQFDIEANKWRTAQDFRTARLYSKASGRVEENRLKLGDSIPRHLTVQAPPAHGPHLQTAVHWDESKDQWALVPDFSSTPLWQKDGAHLAPSLAVGEPIPPELTPVRPPLELLNAGGVIHWHEDSKVWRRVP</sequence>